<name>A0ABR7F4E5_9FIRM</name>
<evidence type="ECO:0000256" key="3">
    <source>
        <dbReference type="ARBA" id="ARBA00013368"/>
    </source>
</evidence>
<feature type="coiled-coil region" evidence="4">
    <location>
        <begin position="407"/>
        <end position="461"/>
    </location>
</feature>
<proteinExistence type="inferred from homology"/>
<comment type="subunit">
    <text evidence="2">Heterodimer of SbcC and SbcD.</text>
</comment>
<keyword evidence="7" id="KW-1185">Reference proteome</keyword>
<dbReference type="RefSeq" id="WP_186840529.1">
    <property type="nucleotide sequence ID" value="NZ_JACOOZ010000008.1"/>
</dbReference>
<gene>
    <name evidence="6" type="ORF">H8S00_10925</name>
</gene>
<accession>A0ABR7F4E5</accession>
<dbReference type="PANTHER" id="PTHR32114">
    <property type="entry name" value="ABC TRANSPORTER ABCH.3"/>
    <property type="match status" value="1"/>
</dbReference>
<dbReference type="Proteomes" id="UP000597877">
    <property type="component" value="Unassembled WGS sequence"/>
</dbReference>
<evidence type="ECO:0000259" key="5">
    <source>
        <dbReference type="Pfam" id="PF13476"/>
    </source>
</evidence>
<organism evidence="6 7">
    <name type="scientific">Eubacterium segne</name>
    <dbReference type="NCBI Taxonomy" id="2763045"/>
    <lineage>
        <taxon>Bacteria</taxon>
        <taxon>Bacillati</taxon>
        <taxon>Bacillota</taxon>
        <taxon>Clostridia</taxon>
        <taxon>Eubacteriales</taxon>
        <taxon>Eubacteriaceae</taxon>
        <taxon>Eubacterium</taxon>
    </lineage>
</organism>
<evidence type="ECO:0000256" key="4">
    <source>
        <dbReference type="SAM" id="Coils"/>
    </source>
</evidence>
<comment type="similarity">
    <text evidence="1">Belongs to the SMC family. SbcC subfamily.</text>
</comment>
<evidence type="ECO:0000256" key="1">
    <source>
        <dbReference type="ARBA" id="ARBA00006930"/>
    </source>
</evidence>
<feature type="coiled-coil region" evidence="4">
    <location>
        <begin position="218"/>
        <end position="286"/>
    </location>
</feature>
<protein>
    <recommendedName>
        <fullName evidence="3">Nuclease SbcCD subunit C</fullName>
    </recommendedName>
</protein>
<dbReference type="PANTHER" id="PTHR32114:SF2">
    <property type="entry name" value="ABC TRANSPORTER ABCH.3"/>
    <property type="match status" value="1"/>
</dbReference>
<dbReference type="Gene3D" id="3.40.50.300">
    <property type="entry name" value="P-loop containing nucleotide triphosphate hydrolases"/>
    <property type="match status" value="2"/>
</dbReference>
<evidence type="ECO:0000256" key="2">
    <source>
        <dbReference type="ARBA" id="ARBA00011322"/>
    </source>
</evidence>
<dbReference type="EMBL" id="JACOOZ010000008">
    <property type="protein sequence ID" value="MBC5668484.1"/>
    <property type="molecule type" value="Genomic_DNA"/>
</dbReference>
<evidence type="ECO:0000313" key="6">
    <source>
        <dbReference type="EMBL" id="MBC5668484.1"/>
    </source>
</evidence>
<reference evidence="6 7" key="1">
    <citation type="submission" date="2020-08" db="EMBL/GenBank/DDBJ databases">
        <title>Genome public.</title>
        <authorList>
            <person name="Liu C."/>
            <person name="Sun Q."/>
        </authorList>
    </citation>
    <scope>NUCLEOTIDE SEQUENCE [LARGE SCALE GENOMIC DNA]</scope>
    <source>
        <strain evidence="6 7">BX4</strain>
    </source>
</reference>
<sequence>MLIKSLKYKNFRQFKGENKIDFSCDKDNNVTIILGNNTFGKTTLLQMFNWCLYNKVMFRRQDNPDMLLNLDVAMNMYNGDLDQVMVEIVLQHQNTEYTITRKQAYKRIEGKVTGLMPMLTMSAKNLSTGGTDPVEKDDSRKEIINKIMPQELSGYFLFDTERVQNVAERKDLSEAVKGLLGLNAMGNARKHLGKVESKTTVIGGFYNDLGTHLGTEKEQRYIKEVQRAEEEITKYEEVKNNTEDEMKKYQQIKEELEDKIRSLADATKLQKEKEQLEQRRILDDNELESECDAYVKLFSDRFVFFMAQPLYKKAKEVLEDADIEDKGIRDITADSIKEIIKNGRCICGTKVENGNEAYIHLMEQLKYVPPESIGTTVANFKKEINLFNRQNRDDGFYMSLQSKIKRMIDITERINEANDRVKQIEKEIAGKEDAGKYQFRLNKTKNKLKDLAEKRDNCISTISKNKEQRDHAKKIINISVARNEKNKEINRYMAYAEAIKEWFDDYYISEEMQIREKLENKVNEIFSRMYSGTRVLKIDDKYRTTLYTKAEGSDELVTSGESEGLIRVKNFAFIAGLVDLAKEQKIQIGDKEMKGESYPLILDAPFSNADEIHIKNIARELPGVAEQVIMFVMEKDWRYAKEVIEGKVAKSYVLEKHSDTYSEIIKEDTKCQITE</sequence>
<keyword evidence="4" id="KW-0175">Coiled coil</keyword>
<feature type="domain" description="Rad50/SbcC-type AAA" evidence="5">
    <location>
        <begin position="5"/>
        <end position="276"/>
    </location>
</feature>
<comment type="caution">
    <text evidence="6">The sequence shown here is derived from an EMBL/GenBank/DDBJ whole genome shotgun (WGS) entry which is preliminary data.</text>
</comment>
<dbReference type="InterPro" id="IPR027417">
    <property type="entry name" value="P-loop_NTPase"/>
</dbReference>
<evidence type="ECO:0000313" key="7">
    <source>
        <dbReference type="Proteomes" id="UP000597877"/>
    </source>
</evidence>
<dbReference type="SUPFAM" id="SSF52540">
    <property type="entry name" value="P-loop containing nucleoside triphosphate hydrolases"/>
    <property type="match status" value="1"/>
</dbReference>
<dbReference type="InterPro" id="IPR038729">
    <property type="entry name" value="Rad50/SbcC_AAA"/>
</dbReference>
<dbReference type="Pfam" id="PF13476">
    <property type="entry name" value="AAA_23"/>
    <property type="match status" value="1"/>
</dbReference>